<evidence type="ECO:0000313" key="2">
    <source>
        <dbReference type="EMBL" id="GAA4032722.1"/>
    </source>
</evidence>
<accession>A0ABP7TXZ3</accession>
<feature type="chain" id="PRO_5045628121" description="DUF3617 family protein" evidence="1">
    <location>
        <begin position="23"/>
        <end position="167"/>
    </location>
</feature>
<name>A0ABP7TXZ3_9SPHN</name>
<gene>
    <name evidence="2" type="ORF">GCM10022281_10480</name>
</gene>
<keyword evidence="1" id="KW-0732">Signal</keyword>
<feature type="signal peptide" evidence="1">
    <location>
        <begin position="1"/>
        <end position="22"/>
    </location>
</feature>
<dbReference type="Pfam" id="PF12276">
    <property type="entry name" value="DUF3617"/>
    <property type="match status" value="1"/>
</dbReference>
<dbReference type="InterPro" id="IPR022061">
    <property type="entry name" value="DUF3617"/>
</dbReference>
<dbReference type="PROSITE" id="PS51257">
    <property type="entry name" value="PROKAR_LIPOPROTEIN"/>
    <property type="match status" value="1"/>
</dbReference>
<proteinExistence type="predicted"/>
<evidence type="ECO:0000256" key="1">
    <source>
        <dbReference type="SAM" id="SignalP"/>
    </source>
</evidence>
<organism evidence="2 3">
    <name type="scientific">Sphingomonas rosea</name>
    <dbReference type="NCBI Taxonomy" id="335605"/>
    <lineage>
        <taxon>Bacteria</taxon>
        <taxon>Pseudomonadati</taxon>
        <taxon>Pseudomonadota</taxon>
        <taxon>Alphaproteobacteria</taxon>
        <taxon>Sphingomonadales</taxon>
        <taxon>Sphingomonadaceae</taxon>
        <taxon>Sphingomonas</taxon>
    </lineage>
</organism>
<sequence>MQVKFLCLVGALALASCGSETAKPKAAAAPAKIPAGTYEVTATVKSLVSADKTPVPTFAKAGDVIKTTGCVGDDGLPAPELFATKGDTCRLENPYARSGRMNLTYNCNRPGKGSVMTMVDGSYTADGFTGTLEGTSSFPGDGDFKLVEEIVAKKTSDQCTAPAAKKA</sequence>
<evidence type="ECO:0008006" key="4">
    <source>
        <dbReference type="Google" id="ProtNLM"/>
    </source>
</evidence>
<evidence type="ECO:0000313" key="3">
    <source>
        <dbReference type="Proteomes" id="UP001424459"/>
    </source>
</evidence>
<dbReference type="EMBL" id="BAABBR010000001">
    <property type="protein sequence ID" value="GAA4032722.1"/>
    <property type="molecule type" value="Genomic_DNA"/>
</dbReference>
<reference evidence="3" key="1">
    <citation type="journal article" date="2019" name="Int. J. Syst. Evol. Microbiol.">
        <title>The Global Catalogue of Microorganisms (GCM) 10K type strain sequencing project: providing services to taxonomists for standard genome sequencing and annotation.</title>
        <authorList>
            <consortium name="The Broad Institute Genomics Platform"/>
            <consortium name="The Broad Institute Genome Sequencing Center for Infectious Disease"/>
            <person name="Wu L."/>
            <person name="Ma J."/>
        </authorList>
    </citation>
    <scope>NUCLEOTIDE SEQUENCE [LARGE SCALE GENOMIC DNA]</scope>
    <source>
        <strain evidence="3">JCM 17564</strain>
    </source>
</reference>
<dbReference type="Proteomes" id="UP001424459">
    <property type="component" value="Unassembled WGS sequence"/>
</dbReference>
<dbReference type="RefSeq" id="WP_344695977.1">
    <property type="nucleotide sequence ID" value="NZ_BAABBR010000001.1"/>
</dbReference>
<protein>
    <recommendedName>
        <fullName evidence="4">DUF3617 family protein</fullName>
    </recommendedName>
</protein>
<keyword evidence="3" id="KW-1185">Reference proteome</keyword>
<comment type="caution">
    <text evidence="2">The sequence shown here is derived from an EMBL/GenBank/DDBJ whole genome shotgun (WGS) entry which is preliminary data.</text>
</comment>